<feature type="domain" description="Solute-binding protein family 5" evidence="4">
    <location>
        <begin position="77"/>
        <end position="455"/>
    </location>
</feature>
<dbReference type="AlphaFoldDB" id="A0A2M8NZQ9"/>
<comment type="similarity">
    <text evidence="1">Belongs to the bacterial solute-binding protein 5 family.</text>
</comment>
<dbReference type="GO" id="GO:0042597">
    <property type="term" value="C:periplasmic space"/>
    <property type="evidence" value="ECO:0007669"/>
    <property type="project" value="UniProtKB-ARBA"/>
</dbReference>
<gene>
    <name evidence="5" type="ORF">CUN51_06235</name>
</gene>
<protein>
    <recommendedName>
        <fullName evidence="4">Solute-binding protein family 5 domain-containing protein</fullName>
    </recommendedName>
</protein>
<dbReference type="InterPro" id="IPR039424">
    <property type="entry name" value="SBP_5"/>
</dbReference>
<comment type="caution">
    <text evidence="5">The sequence shown here is derived from an EMBL/GenBank/DDBJ whole genome shotgun (WGS) entry which is preliminary data.</text>
</comment>
<evidence type="ECO:0000256" key="2">
    <source>
        <dbReference type="ARBA" id="ARBA00022448"/>
    </source>
</evidence>
<accession>A0A2M8NZQ9</accession>
<dbReference type="SUPFAM" id="SSF53850">
    <property type="entry name" value="Periplasmic binding protein-like II"/>
    <property type="match status" value="1"/>
</dbReference>
<keyword evidence="3" id="KW-0732">Signal</keyword>
<organism evidence="5 6">
    <name type="scientific">Candidatus Thermofonsia Clade 1 bacterium</name>
    <dbReference type="NCBI Taxonomy" id="2364210"/>
    <lineage>
        <taxon>Bacteria</taxon>
        <taxon>Bacillati</taxon>
        <taxon>Chloroflexota</taxon>
        <taxon>Candidatus Thermofontia</taxon>
        <taxon>Candidatus Thermofonsia Clade 1</taxon>
    </lineage>
</organism>
<evidence type="ECO:0000256" key="1">
    <source>
        <dbReference type="ARBA" id="ARBA00005695"/>
    </source>
</evidence>
<name>A0A2M8NZQ9_9CHLR</name>
<dbReference type="Gene3D" id="3.40.190.10">
    <property type="entry name" value="Periplasmic binding protein-like II"/>
    <property type="match status" value="1"/>
</dbReference>
<evidence type="ECO:0000313" key="6">
    <source>
        <dbReference type="Proteomes" id="UP000228921"/>
    </source>
</evidence>
<proteinExistence type="inferred from homology"/>
<dbReference type="PIRSF" id="PIRSF002741">
    <property type="entry name" value="MppA"/>
    <property type="match status" value="1"/>
</dbReference>
<dbReference type="GO" id="GO:1904680">
    <property type="term" value="F:peptide transmembrane transporter activity"/>
    <property type="evidence" value="ECO:0007669"/>
    <property type="project" value="TreeGrafter"/>
</dbReference>
<sequence length="551" mass="61139">MSRTLQRLVRTLLLFSLIGAIALSGFAVQAQRPNVVTMAFTQEPDSLNPMYTTQYFAGLARSLYLKGAWDFDDNLNPVPVLAAEIPSVENGGISADGRVITIRLRPDAKWSDGTPVTSDDFVFTAEMYASEKNSPLGRGVFSKSIGAVVTAPDPQTVVVTFPEPYAPWAANLFGAILPAHVLRPVFERDGTLDRAAWNTNPTVVNGPFLLKEYARGQFLLFERNPNYVGGVPKVEQILITIVPDEAAQVAAIKAGNSDLGIFLAPADALDLQGSAPVEIITVTSGYNEGWFFNLRTGENAGHPALQDVRVRRAISLAIDRPELIEGLLNNLQGPAVSFWDGTPYQDPTLQPPEYNPEKAAALLDEAGWTLGPDGIRAKDGVQLKLRYATNMRSLRRDAQQVIQQQLLRVGIATELINYENRQFLASYENEGPIARGLFDVAQWAISPQFPDPNTSRFLISEIGTAENNYVGANWSHVRDEELDALFAKQRTTVDFNERVAIFHQISRIVTEQVYWMPLWQDRDIWSIHKRLSNVRISGATAFWNVVDWEAR</sequence>
<dbReference type="Proteomes" id="UP000228921">
    <property type="component" value="Unassembled WGS sequence"/>
</dbReference>
<dbReference type="PANTHER" id="PTHR30290">
    <property type="entry name" value="PERIPLASMIC BINDING COMPONENT OF ABC TRANSPORTER"/>
    <property type="match status" value="1"/>
</dbReference>
<reference evidence="5 6" key="1">
    <citation type="submission" date="2017-11" db="EMBL/GenBank/DDBJ databases">
        <title>Evolution of Phototrophy in the Chloroflexi Phylum Driven by Horizontal Gene Transfer.</title>
        <authorList>
            <person name="Ward L.M."/>
            <person name="Hemp J."/>
            <person name="Shih P.M."/>
            <person name="Mcglynn S.E."/>
            <person name="Fischer W."/>
        </authorList>
    </citation>
    <scope>NUCLEOTIDE SEQUENCE [LARGE SCALE GENOMIC DNA]</scope>
    <source>
        <strain evidence="5">CP2_2F</strain>
    </source>
</reference>
<dbReference type="Gene3D" id="3.10.105.10">
    <property type="entry name" value="Dipeptide-binding Protein, Domain 3"/>
    <property type="match status" value="1"/>
</dbReference>
<evidence type="ECO:0000259" key="4">
    <source>
        <dbReference type="Pfam" id="PF00496"/>
    </source>
</evidence>
<dbReference type="CDD" id="cd08513">
    <property type="entry name" value="PBP2_thermophilic_Hb8_like"/>
    <property type="match status" value="1"/>
</dbReference>
<dbReference type="InterPro" id="IPR030678">
    <property type="entry name" value="Peptide/Ni-bd"/>
</dbReference>
<dbReference type="EMBL" id="PGTK01000006">
    <property type="protein sequence ID" value="PJF30778.1"/>
    <property type="molecule type" value="Genomic_DNA"/>
</dbReference>
<keyword evidence="2" id="KW-0813">Transport</keyword>
<dbReference type="PANTHER" id="PTHR30290:SF9">
    <property type="entry name" value="OLIGOPEPTIDE-BINDING PROTEIN APPA"/>
    <property type="match status" value="1"/>
</dbReference>
<evidence type="ECO:0000256" key="3">
    <source>
        <dbReference type="ARBA" id="ARBA00022729"/>
    </source>
</evidence>
<evidence type="ECO:0000313" key="5">
    <source>
        <dbReference type="EMBL" id="PJF30778.1"/>
    </source>
</evidence>
<dbReference type="InterPro" id="IPR000914">
    <property type="entry name" value="SBP_5_dom"/>
</dbReference>
<dbReference type="GO" id="GO:0043190">
    <property type="term" value="C:ATP-binding cassette (ABC) transporter complex"/>
    <property type="evidence" value="ECO:0007669"/>
    <property type="project" value="InterPro"/>
</dbReference>
<dbReference type="Pfam" id="PF00496">
    <property type="entry name" value="SBP_bac_5"/>
    <property type="match status" value="1"/>
</dbReference>
<dbReference type="GO" id="GO:0015833">
    <property type="term" value="P:peptide transport"/>
    <property type="evidence" value="ECO:0007669"/>
    <property type="project" value="TreeGrafter"/>
</dbReference>